<feature type="transmembrane region" description="Helical" evidence="2">
    <location>
        <begin position="95"/>
        <end position="117"/>
    </location>
</feature>
<gene>
    <name evidence="4" type="ORF">DGUA_6G000128</name>
</gene>
<evidence type="ECO:0000256" key="2">
    <source>
        <dbReference type="SAM" id="Phobius"/>
    </source>
</evidence>
<dbReference type="AlphaFoldDB" id="A0A3B0IYA5"/>
<dbReference type="PANTHER" id="PTHR22133">
    <property type="entry name" value="AT01821P-RELATED"/>
    <property type="match status" value="1"/>
</dbReference>
<keyword evidence="5" id="KW-1185">Reference proteome</keyword>
<proteinExistence type="predicted"/>
<dbReference type="OMA" id="FGQMLIH"/>
<feature type="compositionally biased region" description="Basic and acidic residues" evidence="1">
    <location>
        <begin position="222"/>
        <end position="243"/>
    </location>
</feature>
<dbReference type="OrthoDB" id="9981889at2759"/>
<keyword evidence="2" id="KW-0472">Membrane</keyword>
<reference evidence="5" key="1">
    <citation type="submission" date="2018-01" db="EMBL/GenBank/DDBJ databases">
        <authorList>
            <person name="Alioto T."/>
            <person name="Alioto T."/>
        </authorList>
    </citation>
    <scope>NUCLEOTIDE SEQUENCE [LARGE SCALE GENOMIC DNA]</scope>
</reference>
<organism evidence="4 5">
    <name type="scientific">Drosophila guanche</name>
    <name type="common">Fruit fly</name>
    <dbReference type="NCBI Taxonomy" id="7266"/>
    <lineage>
        <taxon>Eukaryota</taxon>
        <taxon>Metazoa</taxon>
        <taxon>Ecdysozoa</taxon>
        <taxon>Arthropoda</taxon>
        <taxon>Hexapoda</taxon>
        <taxon>Insecta</taxon>
        <taxon>Pterygota</taxon>
        <taxon>Neoptera</taxon>
        <taxon>Endopterygota</taxon>
        <taxon>Diptera</taxon>
        <taxon>Brachycera</taxon>
        <taxon>Muscomorpha</taxon>
        <taxon>Ephydroidea</taxon>
        <taxon>Drosophilidae</taxon>
        <taxon>Drosophila</taxon>
        <taxon>Sophophora</taxon>
    </lineage>
</organism>
<dbReference type="Pfam" id="PF16020">
    <property type="entry name" value="Deltameth_res"/>
    <property type="match status" value="1"/>
</dbReference>
<dbReference type="Proteomes" id="UP000268350">
    <property type="component" value="Unassembled WGS sequence"/>
</dbReference>
<feature type="compositionally biased region" description="Low complexity" evidence="1">
    <location>
        <begin position="41"/>
        <end position="52"/>
    </location>
</feature>
<evidence type="ECO:0000313" key="4">
    <source>
        <dbReference type="EMBL" id="SPP72755.1"/>
    </source>
</evidence>
<evidence type="ECO:0000259" key="3">
    <source>
        <dbReference type="Pfam" id="PF16020"/>
    </source>
</evidence>
<feature type="region of interest" description="Disordered" evidence="1">
    <location>
        <begin position="145"/>
        <end position="165"/>
    </location>
</feature>
<name>A0A3B0IYA5_DROGU</name>
<dbReference type="STRING" id="7266.A0A3B0IYA5"/>
<keyword evidence="2" id="KW-0812">Transmembrane</keyword>
<dbReference type="EMBL" id="OUUW01000001">
    <property type="protein sequence ID" value="SPP72755.1"/>
    <property type="molecule type" value="Genomic_DNA"/>
</dbReference>
<protein>
    <recommendedName>
        <fullName evidence="3">Deltamethrin resistance protein prag01 domain-containing protein</fullName>
    </recommendedName>
</protein>
<feature type="compositionally biased region" description="Basic and acidic residues" evidence="1">
    <location>
        <begin position="250"/>
        <end position="299"/>
    </location>
</feature>
<feature type="domain" description="Deltamethrin resistance protein prag01" evidence="3">
    <location>
        <begin position="75"/>
        <end position="124"/>
    </location>
</feature>
<dbReference type="InterPro" id="IPR031973">
    <property type="entry name" value="Deltameth_res_prag01"/>
</dbReference>
<keyword evidence="2" id="KW-1133">Transmembrane helix</keyword>
<dbReference type="PANTHER" id="PTHR22133:SF2">
    <property type="entry name" value="AT01821P-RELATED"/>
    <property type="match status" value="1"/>
</dbReference>
<accession>A0A3B0IYA5</accession>
<feature type="region of interest" description="Disordered" evidence="1">
    <location>
        <begin position="222"/>
        <end position="299"/>
    </location>
</feature>
<sequence>MYRLLLAATATRFQRGMPASGKLLLLNTTRYLSKGPPPKASKPSKPSTAPKCKPVPVPPPKPGYFPSGGMHAVFSDLPMPEGDFMQAWSAKNSKYNMFMLSGLLALIGSLCLSYMTLEMYASVPDYPYTEEEQEEFEIEAERLQEEKEAREQRHQDAVEAAETARRARLAREAMVRESALMNKDMDGGLDAKEAAELQKLATEREAYAEWEKEEVKRLAEKAKERKEAAKEKAKVKAERDKEREKKRKEREKVLKKEEAEREKEREKARKEREKSRKEEEKQKAKEKAEKEKAKKALMA</sequence>
<feature type="region of interest" description="Disordered" evidence="1">
    <location>
        <begin position="34"/>
        <end position="57"/>
    </location>
</feature>
<evidence type="ECO:0000313" key="5">
    <source>
        <dbReference type="Proteomes" id="UP000268350"/>
    </source>
</evidence>
<evidence type="ECO:0000256" key="1">
    <source>
        <dbReference type="SAM" id="MobiDB-lite"/>
    </source>
</evidence>